<name>A0ABR6GZ62_9BURK</name>
<proteinExistence type="predicted"/>
<dbReference type="PANTHER" id="PTHR43190:SF3">
    <property type="entry name" value="N-ACETYL-D-GLUCOSAMINE KINASE"/>
    <property type="match status" value="1"/>
</dbReference>
<dbReference type="CDD" id="cd24007">
    <property type="entry name" value="ASKHA_NBD_eukNAGK-like"/>
    <property type="match status" value="1"/>
</dbReference>
<dbReference type="InterPro" id="IPR052519">
    <property type="entry name" value="Euk-type_GlcNAc_Kinase"/>
</dbReference>
<dbReference type="Gene3D" id="3.30.420.40">
    <property type="match status" value="2"/>
</dbReference>
<dbReference type="RefSeq" id="WP_088454673.1">
    <property type="nucleotide sequence ID" value="NZ_JACHXO010000012.1"/>
</dbReference>
<dbReference type="EMBL" id="JACHXO010000012">
    <property type="protein sequence ID" value="MBB3197364.1"/>
    <property type="molecule type" value="Genomic_DNA"/>
</dbReference>
<keyword evidence="3" id="KW-1185">Reference proteome</keyword>
<dbReference type="Pfam" id="PF01869">
    <property type="entry name" value="BcrAD_BadFG"/>
    <property type="match status" value="1"/>
</dbReference>
<dbReference type="PANTHER" id="PTHR43190">
    <property type="entry name" value="N-ACETYL-D-GLUCOSAMINE KINASE"/>
    <property type="match status" value="1"/>
</dbReference>
<dbReference type="Proteomes" id="UP000574369">
    <property type="component" value="Unassembled WGS sequence"/>
</dbReference>
<gene>
    <name evidence="2" type="ORF">FHS28_004791</name>
</gene>
<organism evidence="2 3">
    <name type="scientific">Roseateles terrae</name>
    <dbReference type="NCBI Taxonomy" id="431060"/>
    <lineage>
        <taxon>Bacteria</taxon>
        <taxon>Pseudomonadati</taxon>
        <taxon>Pseudomonadota</taxon>
        <taxon>Betaproteobacteria</taxon>
        <taxon>Burkholderiales</taxon>
        <taxon>Sphaerotilaceae</taxon>
        <taxon>Roseateles</taxon>
    </lineage>
</organism>
<accession>A0ABR6GZ62</accession>
<dbReference type="SUPFAM" id="SSF53067">
    <property type="entry name" value="Actin-like ATPase domain"/>
    <property type="match status" value="2"/>
</dbReference>
<comment type="caution">
    <text evidence="2">The sequence shown here is derived from an EMBL/GenBank/DDBJ whole genome shotgun (WGS) entry which is preliminary data.</text>
</comment>
<evidence type="ECO:0000259" key="1">
    <source>
        <dbReference type="Pfam" id="PF01869"/>
    </source>
</evidence>
<protein>
    <submittedName>
        <fullName evidence="2">N-acetylglucosamine kinase-like BadF-type ATPase</fullName>
    </submittedName>
</protein>
<dbReference type="InterPro" id="IPR002731">
    <property type="entry name" value="ATPase_BadF"/>
</dbReference>
<reference evidence="2 3" key="1">
    <citation type="submission" date="2020-08" db="EMBL/GenBank/DDBJ databases">
        <title>Genomic Encyclopedia of Type Strains, Phase III (KMG-III): the genomes of soil and plant-associated and newly described type strains.</title>
        <authorList>
            <person name="Whitman W."/>
        </authorList>
    </citation>
    <scope>NUCLEOTIDE SEQUENCE [LARGE SCALE GENOMIC DNA]</scope>
    <source>
        <strain evidence="2 3">CECT 7247</strain>
    </source>
</reference>
<feature type="domain" description="ATPase BadF/BadG/BcrA/BcrD type" evidence="1">
    <location>
        <begin position="13"/>
        <end position="307"/>
    </location>
</feature>
<dbReference type="InterPro" id="IPR043129">
    <property type="entry name" value="ATPase_NBD"/>
</dbReference>
<sequence>MSDRDTASAGLYLGIDGGGTKTGFLLMSADGDVVARHTGPTSYYLEIGFDALRGLLRDGVTSVLSAAGVRADQVRSAFAGLPAHGEDSALLPAFDALLSDLLPVSRVGNDMVCSWAGSLAGGDGISLVAGTGSIAYGEWRGHRARCGGWGEVFGDEGSAYWLAREGLALFSRMVDGRTDPGPLLGLVRRHFDLKHDLDLCAAVNGEAARSTLAQLARLVTQAADAGDAQALDLFQRAGRELAALALGTAKHLQVPAHEGISVSYTGGVFGAGERILAPLRAALNEALPGAALRTPAFGPDVGAAMYAARLVGQRLVPKPVAASI</sequence>
<evidence type="ECO:0000313" key="3">
    <source>
        <dbReference type="Proteomes" id="UP000574369"/>
    </source>
</evidence>
<evidence type="ECO:0000313" key="2">
    <source>
        <dbReference type="EMBL" id="MBB3197364.1"/>
    </source>
</evidence>